<dbReference type="EMBL" id="GL376560">
    <property type="status" value="NOT_ANNOTATED_CDS"/>
    <property type="molecule type" value="Genomic_DNA"/>
</dbReference>
<dbReference type="VEuPathDB" id="FungiDB:PYU1_G007110"/>
<evidence type="ECO:0000313" key="3">
    <source>
        <dbReference type="Proteomes" id="UP000019132"/>
    </source>
</evidence>
<dbReference type="AlphaFoldDB" id="K3WQ83"/>
<reference evidence="2" key="3">
    <citation type="submission" date="2015-02" db="UniProtKB">
        <authorList>
            <consortium name="EnsemblProtists"/>
        </authorList>
    </citation>
    <scope>IDENTIFICATION</scope>
    <source>
        <strain evidence="2">DAOM BR144</strain>
    </source>
</reference>
<dbReference type="InParanoid" id="K3WQ83"/>
<dbReference type="PANTHER" id="PTHR13530">
    <property type="entry name" value="TBC1 DOMAIN FAMILY MEMBER 7"/>
    <property type="match status" value="1"/>
</dbReference>
<dbReference type="Proteomes" id="UP000019132">
    <property type="component" value="Unassembled WGS sequence"/>
</dbReference>
<dbReference type="GO" id="GO:0032007">
    <property type="term" value="P:negative regulation of TOR signaling"/>
    <property type="evidence" value="ECO:0007669"/>
    <property type="project" value="TreeGrafter"/>
</dbReference>
<dbReference type="Gene3D" id="1.10.10.750">
    <property type="entry name" value="Ypt/Rab-GAP domain of gyp1p, domain 1"/>
    <property type="match status" value="1"/>
</dbReference>
<name>K3WQ83_GLOUD</name>
<evidence type="ECO:0000313" key="2">
    <source>
        <dbReference type="EnsemblProtists" id="PYU1_T007125"/>
    </source>
</evidence>
<dbReference type="InterPro" id="IPR035969">
    <property type="entry name" value="Rab-GAP_TBC_sf"/>
</dbReference>
<dbReference type="GO" id="GO:0005096">
    <property type="term" value="F:GTPase activator activity"/>
    <property type="evidence" value="ECO:0007669"/>
    <property type="project" value="TreeGrafter"/>
</dbReference>
<evidence type="ECO:0000256" key="1">
    <source>
        <dbReference type="SAM" id="MobiDB-lite"/>
    </source>
</evidence>
<feature type="compositionally biased region" description="Polar residues" evidence="1">
    <location>
        <begin position="108"/>
        <end position="118"/>
    </location>
</feature>
<dbReference type="SUPFAM" id="SSF47923">
    <property type="entry name" value="Ypt/Rab-GAP domain of gyp1p"/>
    <property type="match status" value="1"/>
</dbReference>
<keyword evidence="3" id="KW-1185">Reference proteome</keyword>
<dbReference type="PANTHER" id="PTHR13530:SF3">
    <property type="entry name" value="TBC1 DOMAIN FAMILY MEMBER 7"/>
    <property type="match status" value="1"/>
</dbReference>
<feature type="region of interest" description="Disordered" evidence="1">
    <location>
        <begin position="108"/>
        <end position="139"/>
    </location>
</feature>
<reference evidence="3" key="2">
    <citation type="submission" date="2010-04" db="EMBL/GenBank/DDBJ databases">
        <authorList>
            <person name="Buell R."/>
            <person name="Hamilton J."/>
            <person name="Hostetler J."/>
        </authorList>
    </citation>
    <scope>NUCLEOTIDE SEQUENCE [LARGE SCALE GENOMIC DNA]</scope>
    <source>
        <strain evidence="3">DAOM:BR144</strain>
    </source>
</reference>
<dbReference type="EnsemblProtists" id="PYU1_T007125">
    <property type="protein sequence ID" value="PYU1_T007125"/>
    <property type="gene ID" value="PYU1_G007110"/>
</dbReference>
<evidence type="ECO:0008006" key="4">
    <source>
        <dbReference type="Google" id="ProtNLM"/>
    </source>
</evidence>
<accession>K3WQ83</accession>
<reference evidence="3" key="1">
    <citation type="journal article" date="2010" name="Genome Biol.">
        <title>Genome sequence of the necrotrophic plant pathogen Pythium ultimum reveals original pathogenicity mechanisms and effector repertoire.</title>
        <authorList>
            <person name="Levesque C.A."/>
            <person name="Brouwer H."/>
            <person name="Cano L."/>
            <person name="Hamilton J.P."/>
            <person name="Holt C."/>
            <person name="Huitema E."/>
            <person name="Raffaele S."/>
            <person name="Robideau G.P."/>
            <person name="Thines M."/>
            <person name="Win J."/>
            <person name="Zerillo M.M."/>
            <person name="Beakes G.W."/>
            <person name="Boore J.L."/>
            <person name="Busam D."/>
            <person name="Dumas B."/>
            <person name="Ferriera S."/>
            <person name="Fuerstenberg S.I."/>
            <person name="Gachon C.M."/>
            <person name="Gaulin E."/>
            <person name="Govers F."/>
            <person name="Grenville-Briggs L."/>
            <person name="Horner N."/>
            <person name="Hostetler J."/>
            <person name="Jiang R.H."/>
            <person name="Johnson J."/>
            <person name="Krajaejun T."/>
            <person name="Lin H."/>
            <person name="Meijer H.J."/>
            <person name="Moore B."/>
            <person name="Morris P."/>
            <person name="Phuntmart V."/>
            <person name="Puiu D."/>
            <person name="Shetty J."/>
            <person name="Stajich J.E."/>
            <person name="Tripathy S."/>
            <person name="Wawra S."/>
            <person name="van West P."/>
            <person name="Whitty B.R."/>
            <person name="Coutinho P.M."/>
            <person name="Henrissat B."/>
            <person name="Martin F."/>
            <person name="Thomas P.D."/>
            <person name="Tyler B.M."/>
            <person name="De Vries R.P."/>
            <person name="Kamoun S."/>
            <person name="Yandell M."/>
            <person name="Tisserat N."/>
            <person name="Buell C.R."/>
        </authorList>
    </citation>
    <scope>NUCLEOTIDE SEQUENCE</scope>
    <source>
        <strain evidence="3">DAOM:BR144</strain>
    </source>
</reference>
<dbReference type="InterPro" id="IPR039842">
    <property type="entry name" value="TBC1D7"/>
</dbReference>
<dbReference type="HOGENOM" id="CLU_1096128_0_0_1"/>
<dbReference type="OMA" id="FRICATK"/>
<proteinExistence type="predicted"/>
<dbReference type="eggNOG" id="ENOG502QPZD">
    <property type="taxonomic scope" value="Eukaryota"/>
</dbReference>
<organism evidence="2 3">
    <name type="scientific">Globisporangium ultimum (strain ATCC 200006 / CBS 805.95 / DAOM BR144)</name>
    <name type="common">Pythium ultimum</name>
    <dbReference type="NCBI Taxonomy" id="431595"/>
    <lineage>
        <taxon>Eukaryota</taxon>
        <taxon>Sar</taxon>
        <taxon>Stramenopiles</taxon>
        <taxon>Oomycota</taxon>
        <taxon>Peronosporomycetes</taxon>
        <taxon>Pythiales</taxon>
        <taxon>Pythiaceae</taxon>
        <taxon>Globisporangium</taxon>
    </lineage>
</organism>
<sequence length="254" mass="28952">MALNRNFRTTYYKTLGVPVMQRIAMYASLFGDPVVSRSKVMKLVQEIGVPSQYRAIVWQLLAGVLPPYPSLWEFALEQQQEMFQDIVDAAQVLCPSARSEDRQLLMNPTNMQSESPSCTWREGDDAGDNGGTENEAELGTKTSSMLERCHLIRLHRTYWCEILAHQELLNGMQDEEFLDAVARMVCDVFGSEMERFWCFVKLVDVFHDGLSQLRPVVPLQSYHGVSVSECEVLFLRTLDALKKSNESYITHATQ</sequence>
<protein>
    <recommendedName>
        <fullName evidence="4">Rab-GAP TBC domain-containing protein</fullName>
    </recommendedName>
</protein>